<proteinExistence type="inferred from homology"/>
<protein>
    <submittedName>
        <fullName evidence="7">Putative nitroreductase</fullName>
    </submittedName>
</protein>
<organism evidence="7 8">
    <name type="scientific">Candidatus Scalindua rubra</name>
    <dbReference type="NCBI Taxonomy" id="1872076"/>
    <lineage>
        <taxon>Bacteria</taxon>
        <taxon>Pseudomonadati</taxon>
        <taxon>Planctomycetota</taxon>
        <taxon>Candidatus Brocadiia</taxon>
        <taxon>Candidatus Brocadiales</taxon>
        <taxon>Candidatus Scalinduaceae</taxon>
        <taxon>Candidatus Scalindua</taxon>
    </lineage>
</organism>
<dbReference type="InterPro" id="IPR029479">
    <property type="entry name" value="Nitroreductase"/>
</dbReference>
<dbReference type="PANTHER" id="PTHR43673">
    <property type="entry name" value="NAD(P)H NITROREDUCTASE YDGI-RELATED"/>
    <property type="match status" value="1"/>
</dbReference>
<feature type="domain" description="Nitroreductase" evidence="6">
    <location>
        <begin position="8"/>
        <end position="64"/>
    </location>
</feature>
<evidence type="ECO:0000256" key="3">
    <source>
        <dbReference type="ARBA" id="ARBA00022630"/>
    </source>
</evidence>
<dbReference type="SUPFAM" id="SSF55469">
    <property type="entry name" value="FMN-dependent nitroreductase-like"/>
    <property type="match status" value="1"/>
</dbReference>
<dbReference type="AlphaFoldDB" id="A0A1E3XFN3"/>
<evidence type="ECO:0000313" key="8">
    <source>
        <dbReference type="Proteomes" id="UP000094056"/>
    </source>
</evidence>
<dbReference type="Pfam" id="PF00881">
    <property type="entry name" value="Nitroreductase"/>
    <property type="match status" value="2"/>
</dbReference>
<dbReference type="Proteomes" id="UP000094056">
    <property type="component" value="Unassembled WGS sequence"/>
</dbReference>
<keyword evidence="3" id="KW-0285">Flavoprotein</keyword>
<evidence type="ECO:0000256" key="2">
    <source>
        <dbReference type="ARBA" id="ARBA00007118"/>
    </source>
</evidence>
<evidence type="ECO:0000256" key="5">
    <source>
        <dbReference type="ARBA" id="ARBA00023002"/>
    </source>
</evidence>
<name>A0A1E3XFN3_9BACT</name>
<dbReference type="PANTHER" id="PTHR43673:SF2">
    <property type="entry name" value="NITROREDUCTASE"/>
    <property type="match status" value="1"/>
</dbReference>
<evidence type="ECO:0000313" key="7">
    <source>
        <dbReference type="EMBL" id="ODS34410.1"/>
    </source>
</evidence>
<comment type="cofactor">
    <cofactor evidence="1">
        <name>FMN</name>
        <dbReference type="ChEBI" id="CHEBI:58210"/>
    </cofactor>
</comment>
<comment type="similarity">
    <text evidence="2">Belongs to the nitroreductase family.</text>
</comment>
<sequence>MELYEVLNKRRSIRAYKPTPVEDDKLRRILDAARLAPSAANRQPISFIVVKDNNIKQKLKDAYLRNGFLQRPIIICACGLPDKAWKRGDGKTYVDVDVTIAMDHLILAATAEGLGTCWIAAFKPKVIKEVLNIPNNIEPLVLTPLGYPEVIPEPTYRKPLEEIIREIK</sequence>
<comment type="caution">
    <text evidence="7">The sequence shown here is derived from an EMBL/GenBank/DDBJ whole genome shotgun (WGS) entry which is preliminary data.</text>
</comment>
<dbReference type="EMBL" id="MAYW01000007">
    <property type="protein sequence ID" value="ODS34410.1"/>
    <property type="molecule type" value="Genomic_DNA"/>
</dbReference>
<evidence type="ECO:0000256" key="1">
    <source>
        <dbReference type="ARBA" id="ARBA00001917"/>
    </source>
</evidence>
<feature type="domain" description="Nitroreductase" evidence="6">
    <location>
        <begin position="68"/>
        <end position="147"/>
    </location>
</feature>
<evidence type="ECO:0000259" key="6">
    <source>
        <dbReference type="Pfam" id="PF00881"/>
    </source>
</evidence>
<accession>A0A1E3XFN3</accession>
<keyword evidence="5" id="KW-0560">Oxidoreductase</keyword>
<keyword evidence="4" id="KW-0288">FMN</keyword>
<dbReference type="Gene3D" id="3.40.109.10">
    <property type="entry name" value="NADH Oxidase"/>
    <property type="match status" value="1"/>
</dbReference>
<reference evidence="7 8" key="1">
    <citation type="submission" date="2016-07" db="EMBL/GenBank/DDBJ databases">
        <title>Draft genome of Scalindua rubra, obtained from a brine-seawater interface in the Red Sea, sheds light on salt adaptation in anammox bacteria.</title>
        <authorList>
            <person name="Speth D.R."/>
            <person name="Lagkouvardos I."/>
            <person name="Wang Y."/>
            <person name="Qian P.-Y."/>
            <person name="Dutilh B.E."/>
            <person name="Jetten M.S."/>
        </authorList>
    </citation>
    <scope>NUCLEOTIDE SEQUENCE [LARGE SCALE GENOMIC DNA]</scope>
    <source>
        <strain evidence="7">BSI-1</strain>
    </source>
</reference>
<dbReference type="PATRIC" id="fig|1872076.5.peg.476"/>
<evidence type="ECO:0000256" key="4">
    <source>
        <dbReference type="ARBA" id="ARBA00022643"/>
    </source>
</evidence>
<gene>
    <name evidence="7" type="ORF">SCARUB_00421</name>
</gene>
<dbReference type="InterPro" id="IPR000415">
    <property type="entry name" value="Nitroreductase-like"/>
</dbReference>
<dbReference type="GO" id="GO:0016491">
    <property type="term" value="F:oxidoreductase activity"/>
    <property type="evidence" value="ECO:0007669"/>
    <property type="project" value="UniProtKB-KW"/>
</dbReference>